<dbReference type="OrthoDB" id="10256179at2759"/>
<evidence type="ECO:0000313" key="6">
    <source>
        <dbReference type="EMBL" id="KYR02236.1"/>
    </source>
</evidence>
<dbReference type="InterPro" id="IPR000408">
    <property type="entry name" value="Reg_chr_condens"/>
</dbReference>
<dbReference type="InParanoid" id="A0A152A7P7"/>
<dbReference type="Gene3D" id="1.10.506.10">
    <property type="entry name" value="GTPase Activation - p120gap, domain 1"/>
    <property type="match status" value="2"/>
</dbReference>
<dbReference type="SUPFAM" id="SSF103657">
    <property type="entry name" value="BAR/IMD domain-like"/>
    <property type="match status" value="1"/>
</dbReference>
<dbReference type="SMART" id="SM00323">
    <property type="entry name" value="RasGAP"/>
    <property type="match status" value="1"/>
</dbReference>
<feature type="compositionally biased region" description="Pro residues" evidence="3">
    <location>
        <begin position="200"/>
        <end position="215"/>
    </location>
</feature>
<feature type="compositionally biased region" description="Basic and acidic residues" evidence="3">
    <location>
        <begin position="309"/>
        <end position="318"/>
    </location>
</feature>
<dbReference type="SUPFAM" id="SSF50985">
    <property type="entry name" value="RCC1/BLIP-II"/>
    <property type="match status" value="1"/>
</dbReference>
<dbReference type="OMA" id="ELMTNMM"/>
<feature type="compositionally biased region" description="Low complexity" evidence="3">
    <location>
        <begin position="241"/>
        <end position="251"/>
    </location>
</feature>
<dbReference type="Pfam" id="PF25390">
    <property type="entry name" value="WD40_RLD"/>
    <property type="match status" value="1"/>
</dbReference>
<dbReference type="InterPro" id="IPR023152">
    <property type="entry name" value="RasGAP_CS"/>
</dbReference>
<keyword evidence="1" id="KW-0677">Repeat</keyword>
<dbReference type="PANTHER" id="PTHR22870">
    <property type="entry name" value="REGULATOR OF CHROMOSOME CONDENSATION"/>
    <property type="match status" value="1"/>
</dbReference>
<dbReference type="Pfam" id="PF00616">
    <property type="entry name" value="RasGAP"/>
    <property type="match status" value="1"/>
</dbReference>
<feature type="compositionally biased region" description="Low complexity" evidence="3">
    <location>
        <begin position="153"/>
        <end position="199"/>
    </location>
</feature>
<evidence type="ECO:0000256" key="3">
    <source>
        <dbReference type="SAM" id="MobiDB-lite"/>
    </source>
</evidence>
<feature type="compositionally biased region" description="Low complexity" evidence="3">
    <location>
        <begin position="421"/>
        <end position="433"/>
    </location>
</feature>
<dbReference type="InterPro" id="IPR008936">
    <property type="entry name" value="Rho_GTPase_activation_prot"/>
</dbReference>
<evidence type="ECO:0000256" key="2">
    <source>
        <dbReference type="PROSITE-ProRule" id="PRU00235"/>
    </source>
</evidence>
<dbReference type="InterPro" id="IPR009091">
    <property type="entry name" value="RCC1/BLIP-II"/>
</dbReference>
<accession>A0A152A7P7</accession>
<dbReference type="Gene3D" id="2.130.10.30">
    <property type="entry name" value="Regulator of chromosome condensation 1/beta-lactamase-inhibitor protein II"/>
    <property type="match status" value="2"/>
</dbReference>
<feature type="compositionally biased region" description="Polar residues" evidence="3">
    <location>
        <begin position="30"/>
        <end position="41"/>
    </location>
</feature>
<evidence type="ECO:0000259" key="5">
    <source>
        <dbReference type="PROSITE" id="PS50018"/>
    </source>
</evidence>
<feature type="region of interest" description="Disordered" evidence="3">
    <location>
        <begin position="1380"/>
        <end position="1415"/>
    </location>
</feature>
<feature type="repeat" description="RCC1" evidence="2">
    <location>
        <begin position="536"/>
        <end position="590"/>
    </location>
</feature>
<dbReference type="Gene3D" id="1.20.900.10">
    <property type="entry name" value="Dbl homology (DH) domain"/>
    <property type="match status" value="1"/>
</dbReference>
<feature type="compositionally biased region" description="Low complexity" evidence="3">
    <location>
        <begin position="440"/>
        <end position="472"/>
    </location>
</feature>
<organism evidence="6 7">
    <name type="scientific">Tieghemostelium lacteum</name>
    <name type="common">Slime mold</name>
    <name type="synonym">Dictyostelium lacteum</name>
    <dbReference type="NCBI Taxonomy" id="361077"/>
    <lineage>
        <taxon>Eukaryota</taxon>
        <taxon>Amoebozoa</taxon>
        <taxon>Evosea</taxon>
        <taxon>Eumycetozoa</taxon>
        <taxon>Dictyostelia</taxon>
        <taxon>Dictyosteliales</taxon>
        <taxon>Raperosteliaceae</taxon>
        <taxon>Tieghemostelium</taxon>
    </lineage>
</organism>
<dbReference type="Pfam" id="PF00621">
    <property type="entry name" value="RhoGEF"/>
    <property type="match status" value="1"/>
</dbReference>
<feature type="compositionally biased region" description="Low complexity" evidence="3">
    <location>
        <begin position="513"/>
        <end position="522"/>
    </location>
</feature>
<sequence>MSQPPPTTSIPKLAGRPLPTPTPKQPIGITGTSTNPQPIQSGTPTNGNGFTNTPVSSSPSQYPPNVLKSPPPLKPRAKSNLPPVINSLNGGTTSTPTTTNTSPPTSPPPTPANQTSPPQSQTHKPPPSLPKRDYTGAPNSIGNALNNSTNSLPTSTPTPTTTPTTTQPVVEQPTTQTSSTTTTNNTSSPNQSPLITQPVSTPPTPQSPLNTPPQTSPIITNQQSTGNLIQSIPPVQIGSNSTTTTTATTPPSTTPPTPIPTASVKIPTNTSNNNGSVYSSSAPNMGKSNSFSQLPKPDPLQVPNLSNKSTDDHPEKATSGHQWSKSESTPVTHKSDKEIKKEEKEKEKREKEERKEKEKLEKKEKKEREKLEKEKLEKEKRDKEAKKDERGLSRGSSSFANKLKHATLSRNTKVDDDDQPTATTNQANTSTNNLLGQNRSISVSNITPTTSTNSSPQISGSGSGSSLSVGGSTLNSSGSIAIINSKDSTRDSIGSGLSISPTNSAGGDSPLLGANSNNNNNNNGGGRSAIHLDTQRGIMTWGSSSNSKLGFKTTNKDQSQSQPERLPNFNIQDIVSISCGSYYSAALTEDGEVYMWGRGAVKSTNIPTLGNDQTEDQTVPIKVESLSDIILISIGFYHSAAVKSNGELLTWGCGEDGQLGHGTFDNSPFPKVIESLTSHWITQVSCGEKHTICLTKNGKVYAWGTSEYGQLGLGDTNKHCSPMPVTALEKYNVIQIASGSTHCAVLTTSKEVLVFGNGSAIGNASIVSIPVLVPSLRYLHVEKISCGHYSTAALTECGDVYTWGTGPELGHGTQTESLPKLVETLRNQSIRQISCGGRHTAFLTDSGRIFTCGKDSFGQLGHSSGDQNKPKKIESLLKTTFLSISCGENHNAVIFDTTRSYRDKFCWKLLETQRTFVRTLDLISSIFLNPLRVRDRDQLPENQRHLPYIFLSDEEIRTIFGQIEKLYAVNSTLLHVMNKRFSNWSNKKKIGDVLLNHFKLTDDLFSQYIANLPHALVCLDGLTKKQTSPVNNYLKECEKLALDKKKLETDDDSKDFTLRSLLIEPLYVMSRYHKNINGMVKYTKTTHIDYAGLVDLDSIMEEKVNNKVQNIINIIQNPTALAQYTTSTATSSDDSSSFLKEYDQKIESLQNFRKTCAKIIKSSKKYYEVEPESFKEQGHFSENLSLAKTSFDGFIDPTLVSSLEHFSSSIKKIGYLRSELSTRTNSAFSQPLSTVSDELEAYIPLIIEMRKRVLEAHTEYDAAIHKLYSLAKNLQPTDKKMLDAEKEVASLKKNLDRTLYEFEQIFKDGVAIQTKSLKLFYACMKAQQEYFERGLQRFFAMKSSFDALDNYFRQESREKWSKFIFDALIGVFADGKIPSTTSTPISTPQTQVEKSNTTPPPLDLGSNKDDESTPKSTLLEPHVIMAELEKEDWNFILDPPSTNEFTDTFIEDQYNQLVEILATPSLQVVQCVISPCQADEQARTIESISRIFETFGRIRPIIQTGIELEVQSTANPSTLFRSNTIATKLMTSFTKLKGMAYLQKYIIPLVNEIIENPNGYEVDPSKINEGSEELMTNMMNLIQVSERFTDAIIESLNGLPMPLREISRHIQSQVVSKFPDNKHSSVGGFIFLRFLCPAIISPFNNGLVDEAPGTEANRALILIGKVLQNLANGIEFGQKESFMIPVNRFITGNLQRLYAYFDRLTDVPDNKTGDYVITSKEEVQKDIRNIHSLIVKNYPKVVKQLAIHRQKDIIGSLSKTLVYLGDPSAMYK</sequence>
<dbReference type="PROSITE" id="PS50018">
    <property type="entry name" value="RAS_GTPASE_ACTIV_2"/>
    <property type="match status" value="1"/>
</dbReference>
<dbReference type="InterPro" id="IPR027267">
    <property type="entry name" value="AH/BAR_dom_sf"/>
</dbReference>
<dbReference type="PROSITE" id="PS50010">
    <property type="entry name" value="DH_2"/>
    <property type="match status" value="1"/>
</dbReference>
<dbReference type="InterPro" id="IPR058923">
    <property type="entry name" value="RCC1-like_dom"/>
</dbReference>
<gene>
    <name evidence="6" type="ORF">DLAC_01060</name>
</gene>
<feature type="repeat" description="RCC1" evidence="2">
    <location>
        <begin position="591"/>
        <end position="645"/>
    </location>
</feature>
<dbReference type="EMBL" id="LODT01000004">
    <property type="protein sequence ID" value="KYR02236.1"/>
    <property type="molecule type" value="Genomic_DNA"/>
</dbReference>
<evidence type="ECO:0000313" key="7">
    <source>
        <dbReference type="Proteomes" id="UP000076078"/>
    </source>
</evidence>
<dbReference type="PROSITE" id="PS50012">
    <property type="entry name" value="RCC1_3"/>
    <property type="match status" value="6"/>
</dbReference>
<feature type="compositionally biased region" description="Polar residues" evidence="3">
    <location>
        <begin position="137"/>
        <end position="152"/>
    </location>
</feature>
<comment type="caution">
    <text evidence="6">The sequence shown here is derived from an EMBL/GenBank/DDBJ whole genome shotgun (WGS) entry which is preliminary data.</text>
</comment>
<dbReference type="PROSITE" id="PS00509">
    <property type="entry name" value="RAS_GTPASE_ACTIV_1"/>
    <property type="match status" value="1"/>
</dbReference>
<dbReference type="InterPro" id="IPR001936">
    <property type="entry name" value="RasGAP_dom"/>
</dbReference>
<feature type="repeat" description="RCC1" evidence="2">
    <location>
        <begin position="698"/>
        <end position="749"/>
    </location>
</feature>
<dbReference type="FunCoup" id="A0A152A7P7">
    <property type="interactions" value="325"/>
</dbReference>
<dbReference type="STRING" id="361077.A0A152A7P7"/>
<dbReference type="GO" id="GO:0005085">
    <property type="term" value="F:guanyl-nucleotide exchange factor activity"/>
    <property type="evidence" value="ECO:0007669"/>
    <property type="project" value="InterPro"/>
</dbReference>
<dbReference type="SUPFAM" id="SSF48350">
    <property type="entry name" value="GTPase activation domain, GAP"/>
    <property type="match status" value="1"/>
</dbReference>
<dbReference type="PANTHER" id="PTHR22870:SF446">
    <property type="entry name" value="REGULATOR OF CHROMOSOME CONDENSATION DOMAIN-CONTAINING PROTEIN"/>
    <property type="match status" value="1"/>
</dbReference>
<dbReference type="InterPro" id="IPR035899">
    <property type="entry name" value="DBL_dom_sf"/>
</dbReference>
<evidence type="ECO:0000256" key="1">
    <source>
        <dbReference type="ARBA" id="ARBA00022737"/>
    </source>
</evidence>
<feature type="compositionally biased region" description="Polar residues" evidence="3">
    <location>
        <begin position="266"/>
        <end position="293"/>
    </location>
</feature>
<dbReference type="PRINTS" id="PR00633">
    <property type="entry name" value="RCCNDNSATION"/>
</dbReference>
<feature type="compositionally biased region" description="Low complexity" evidence="3">
    <location>
        <begin position="112"/>
        <end position="122"/>
    </location>
</feature>
<dbReference type="InterPro" id="IPR000219">
    <property type="entry name" value="DH_dom"/>
</dbReference>
<feature type="compositionally biased region" description="Polar residues" evidence="3">
    <location>
        <begin position="319"/>
        <end position="332"/>
    </location>
</feature>
<dbReference type="InterPro" id="IPR051210">
    <property type="entry name" value="Ub_ligase/GEF_domain"/>
</dbReference>
<feature type="repeat" description="RCC1" evidence="2">
    <location>
        <begin position="847"/>
        <end position="897"/>
    </location>
</feature>
<dbReference type="Gene3D" id="1.20.1270.60">
    <property type="entry name" value="Arfaptin homology (AH) domain/BAR domain"/>
    <property type="match status" value="1"/>
</dbReference>
<feature type="region of interest" description="Disordered" evidence="3">
    <location>
        <begin position="490"/>
        <end position="530"/>
    </location>
</feature>
<name>A0A152A7P7_TIELA</name>
<feature type="region of interest" description="Disordered" evidence="3">
    <location>
        <begin position="543"/>
        <end position="564"/>
    </location>
</feature>
<dbReference type="SUPFAM" id="SSF48065">
    <property type="entry name" value="DBL homology domain (DH-domain)"/>
    <property type="match status" value="1"/>
</dbReference>
<proteinExistence type="predicted"/>
<feature type="region of interest" description="Disordered" evidence="3">
    <location>
        <begin position="1"/>
        <end position="472"/>
    </location>
</feature>
<dbReference type="CDD" id="cd07307">
    <property type="entry name" value="BAR"/>
    <property type="match status" value="1"/>
</dbReference>
<feature type="compositionally biased region" description="Basic and acidic residues" evidence="3">
    <location>
        <begin position="333"/>
        <end position="392"/>
    </location>
</feature>
<dbReference type="Pfam" id="PF13540">
    <property type="entry name" value="RCC1_2"/>
    <property type="match status" value="1"/>
</dbReference>
<protein>
    <submittedName>
        <fullName evidence="6">Regulator of chromosome condensation domain-containing protein</fullName>
    </submittedName>
</protein>
<dbReference type="SMART" id="SM00325">
    <property type="entry name" value="RhoGEF"/>
    <property type="match status" value="1"/>
</dbReference>
<evidence type="ECO:0000259" key="4">
    <source>
        <dbReference type="PROSITE" id="PS50010"/>
    </source>
</evidence>
<feature type="compositionally biased region" description="Low complexity" evidence="3">
    <location>
        <begin position="92"/>
        <end position="103"/>
    </location>
</feature>
<feature type="compositionally biased region" description="Polar residues" evidence="3">
    <location>
        <begin position="491"/>
        <end position="506"/>
    </location>
</feature>
<feature type="domain" description="Ras-GAP" evidence="5">
    <location>
        <begin position="1480"/>
        <end position="1672"/>
    </location>
</feature>
<dbReference type="Proteomes" id="UP000076078">
    <property type="component" value="Unassembled WGS sequence"/>
</dbReference>
<feature type="domain" description="DH" evidence="4">
    <location>
        <begin position="901"/>
        <end position="1093"/>
    </location>
</feature>
<keyword evidence="7" id="KW-1185">Reference proteome</keyword>
<feature type="compositionally biased region" description="Polar residues" evidence="3">
    <location>
        <begin position="218"/>
        <end position="230"/>
    </location>
</feature>
<feature type="repeat" description="RCC1" evidence="2">
    <location>
        <begin position="798"/>
        <end position="846"/>
    </location>
</feature>
<reference evidence="6 7" key="1">
    <citation type="submission" date="2015-12" db="EMBL/GenBank/DDBJ databases">
        <title>Dictyostelia acquired genes for synthesis and detection of signals that induce cell-type specialization by lateral gene transfer from prokaryotes.</title>
        <authorList>
            <person name="Gloeckner G."/>
            <person name="Schaap P."/>
        </authorList>
    </citation>
    <scope>NUCLEOTIDE SEQUENCE [LARGE SCALE GENOMIC DNA]</scope>
    <source>
        <strain evidence="6 7">TK</strain>
    </source>
</reference>
<dbReference type="PROSITE" id="PS00626">
    <property type="entry name" value="RCC1_2"/>
    <property type="match status" value="2"/>
</dbReference>
<feature type="compositionally biased region" description="Low complexity" evidence="3">
    <location>
        <begin position="42"/>
        <end position="54"/>
    </location>
</feature>
<feature type="compositionally biased region" description="Low complexity" evidence="3">
    <location>
        <begin position="1380"/>
        <end position="1391"/>
    </location>
</feature>
<feature type="repeat" description="RCC1" evidence="2">
    <location>
        <begin position="646"/>
        <end position="697"/>
    </location>
</feature>